<feature type="region of interest" description="Disordered" evidence="1">
    <location>
        <begin position="121"/>
        <end position="150"/>
    </location>
</feature>
<proteinExistence type="predicted"/>
<accession>A0A2A9E2G2</accession>
<evidence type="ECO:0000313" key="2">
    <source>
        <dbReference type="EMBL" id="PFG33034.1"/>
    </source>
</evidence>
<dbReference type="EMBL" id="PDJG01000001">
    <property type="protein sequence ID" value="PFG33034.1"/>
    <property type="molecule type" value="Genomic_DNA"/>
</dbReference>
<organism evidence="2 3">
    <name type="scientific">Sanguibacter antarcticus</name>
    <dbReference type="NCBI Taxonomy" id="372484"/>
    <lineage>
        <taxon>Bacteria</taxon>
        <taxon>Bacillati</taxon>
        <taxon>Actinomycetota</taxon>
        <taxon>Actinomycetes</taxon>
        <taxon>Micrococcales</taxon>
        <taxon>Sanguibacteraceae</taxon>
        <taxon>Sanguibacter</taxon>
    </lineage>
</organism>
<evidence type="ECO:0000256" key="1">
    <source>
        <dbReference type="SAM" id="MobiDB-lite"/>
    </source>
</evidence>
<comment type="caution">
    <text evidence="2">The sequence shown here is derived from an EMBL/GenBank/DDBJ whole genome shotgun (WGS) entry which is preliminary data.</text>
</comment>
<dbReference type="Proteomes" id="UP000225548">
    <property type="component" value="Unassembled WGS sequence"/>
</dbReference>
<dbReference type="AlphaFoldDB" id="A0A2A9E2G2"/>
<evidence type="ECO:0008006" key="4">
    <source>
        <dbReference type="Google" id="ProtNLM"/>
    </source>
</evidence>
<name>A0A2A9E2G2_9MICO</name>
<protein>
    <recommendedName>
        <fullName evidence="4">Transposase</fullName>
    </recommendedName>
</protein>
<sequence>MVRSLRVELGTEHGTVHRVATQLGYEVEPVQLWVKQDDIDEGVVTSGGASTWRVDPGSILAAGGQVDHLPEATLVVALLGCPDSAGDRATVLSGLAAVSAPRSVSGATSVPASVTAQVGANGRNTPLFATGHSDRPPVTGERPPMTGEQSSVARSRWFRRLSWPLSLCVLTRRCLVRGWLKSSRAVAGQSANAPASAGELAPLTSWLGLAPARWRPGPDTFVTVSLGWSEHHT</sequence>
<dbReference type="InterPro" id="IPR036388">
    <property type="entry name" value="WH-like_DNA-bd_sf"/>
</dbReference>
<evidence type="ECO:0000313" key="3">
    <source>
        <dbReference type="Proteomes" id="UP000225548"/>
    </source>
</evidence>
<reference evidence="2 3" key="1">
    <citation type="submission" date="2017-10" db="EMBL/GenBank/DDBJ databases">
        <title>Sequencing the genomes of 1000 actinobacteria strains.</title>
        <authorList>
            <person name="Klenk H.-P."/>
        </authorList>
    </citation>
    <scope>NUCLEOTIDE SEQUENCE [LARGE SCALE GENOMIC DNA]</scope>
    <source>
        <strain evidence="2 3">DSM 18966</strain>
    </source>
</reference>
<gene>
    <name evidence="2" type="ORF">ATL42_0886</name>
</gene>
<dbReference type="Gene3D" id="1.10.10.10">
    <property type="entry name" value="Winged helix-like DNA-binding domain superfamily/Winged helix DNA-binding domain"/>
    <property type="match status" value="1"/>
</dbReference>
<keyword evidence="3" id="KW-1185">Reference proteome</keyword>